<keyword evidence="5 7" id="KW-0548">Nucleotidyltransferase</keyword>
<gene>
    <name evidence="7" type="primary">ispD</name>
    <name evidence="8" type="ordered locus">Acry_0551</name>
</gene>
<dbReference type="InterPro" id="IPR001228">
    <property type="entry name" value="IspD"/>
</dbReference>
<dbReference type="EC" id="2.7.7.60" evidence="7"/>
<comment type="pathway">
    <text evidence="2 7">Isoprenoid biosynthesis; isopentenyl diphosphate biosynthesis via DXP pathway; isopentenyl diphosphate from 1-deoxy-D-xylulose 5-phosphate: step 2/6.</text>
</comment>
<dbReference type="KEGG" id="acr:Acry_0551"/>
<dbReference type="SUPFAM" id="SSF53448">
    <property type="entry name" value="Nucleotide-diphospho-sugar transferases"/>
    <property type="match status" value="1"/>
</dbReference>
<dbReference type="PANTHER" id="PTHR32125:SF4">
    <property type="entry name" value="2-C-METHYL-D-ERYTHRITOL 4-PHOSPHATE CYTIDYLYLTRANSFERASE, CHLOROPLASTIC"/>
    <property type="match status" value="1"/>
</dbReference>
<evidence type="ECO:0000256" key="6">
    <source>
        <dbReference type="ARBA" id="ARBA00023229"/>
    </source>
</evidence>
<dbReference type="Proteomes" id="UP000000245">
    <property type="component" value="Chromosome"/>
</dbReference>
<dbReference type="NCBIfam" id="TIGR00453">
    <property type="entry name" value="ispD"/>
    <property type="match status" value="1"/>
</dbReference>
<reference evidence="8 9" key="1">
    <citation type="submission" date="2007-05" db="EMBL/GenBank/DDBJ databases">
        <title>Complete sequence of chromosome of Acidiphilium cryptum JF-5.</title>
        <authorList>
            <consortium name="US DOE Joint Genome Institute"/>
            <person name="Copeland A."/>
            <person name="Lucas S."/>
            <person name="Lapidus A."/>
            <person name="Barry K."/>
            <person name="Detter J.C."/>
            <person name="Glavina del Rio T."/>
            <person name="Hammon N."/>
            <person name="Israni S."/>
            <person name="Dalin E."/>
            <person name="Tice H."/>
            <person name="Pitluck S."/>
            <person name="Sims D."/>
            <person name="Brettin T."/>
            <person name="Bruce D."/>
            <person name="Han C."/>
            <person name="Schmutz J."/>
            <person name="Larimer F."/>
            <person name="Land M."/>
            <person name="Hauser L."/>
            <person name="Kyrpides N."/>
            <person name="Kim E."/>
            <person name="Magnuson T."/>
            <person name="Richardson P."/>
        </authorList>
    </citation>
    <scope>NUCLEOTIDE SEQUENCE [LARGE SCALE GENOMIC DNA]</scope>
    <source>
        <strain evidence="8 9">JF-5</strain>
    </source>
</reference>
<feature type="site" description="Transition state stabilizer" evidence="7">
    <location>
        <position position="14"/>
    </location>
</feature>
<name>A5FVZ3_ACICJ</name>
<feature type="site" description="Positions MEP for the nucleophilic attack" evidence="7">
    <location>
        <position position="150"/>
    </location>
</feature>
<evidence type="ECO:0000313" key="8">
    <source>
        <dbReference type="EMBL" id="ABQ29775.1"/>
    </source>
</evidence>
<evidence type="ECO:0000256" key="3">
    <source>
        <dbReference type="ARBA" id="ARBA00009789"/>
    </source>
</evidence>
<dbReference type="PANTHER" id="PTHR32125">
    <property type="entry name" value="2-C-METHYL-D-ERYTHRITOL 4-PHOSPHATE CYTIDYLYLTRANSFERASE, CHLOROPLASTIC"/>
    <property type="match status" value="1"/>
</dbReference>
<comment type="catalytic activity">
    <reaction evidence="1 7">
        <text>2-C-methyl-D-erythritol 4-phosphate + CTP + H(+) = 4-CDP-2-C-methyl-D-erythritol + diphosphate</text>
        <dbReference type="Rhea" id="RHEA:13429"/>
        <dbReference type="ChEBI" id="CHEBI:15378"/>
        <dbReference type="ChEBI" id="CHEBI:33019"/>
        <dbReference type="ChEBI" id="CHEBI:37563"/>
        <dbReference type="ChEBI" id="CHEBI:57823"/>
        <dbReference type="ChEBI" id="CHEBI:58262"/>
        <dbReference type="EC" id="2.7.7.60"/>
    </reaction>
</comment>
<dbReference type="InterPro" id="IPR018294">
    <property type="entry name" value="ISPD_synthase_CS"/>
</dbReference>
<dbReference type="Gene3D" id="3.90.550.10">
    <property type="entry name" value="Spore Coat Polysaccharide Biosynthesis Protein SpsA, Chain A"/>
    <property type="match status" value="1"/>
</dbReference>
<evidence type="ECO:0000256" key="7">
    <source>
        <dbReference type="HAMAP-Rule" id="MF_00108"/>
    </source>
</evidence>
<dbReference type="Pfam" id="PF01128">
    <property type="entry name" value="IspD"/>
    <property type="match status" value="1"/>
</dbReference>
<dbReference type="InterPro" id="IPR050088">
    <property type="entry name" value="IspD/TarI_cytidylyltransf_bact"/>
</dbReference>
<dbReference type="RefSeq" id="WP_007421375.1">
    <property type="nucleotide sequence ID" value="NC_009484.1"/>
</dbReference>
<dbReference type="AlphaFoldDB" id="A5FVZ3"/>
<organism evidence="8 9">
    <name type="scientific">Acidiphilium cryptum (strain JF-5)</name>
    <dbReference type="NCBI Taxonomy" id="349163"/>
    <lineage>
        <taxon>Bacteria</taxon>
        <taxon>Pseudomonadati</taxon>
        <taxon>Pseudomonadota</taxon>
        <taxon>Alphaproteobacteria</taxon>
        <taxon>Acetobacterales</taxon>
        <taxon>Acidocellaceae</taxon>
        <taxon>Acidiphilium</taxon>
    </lineage>
</organism>
<dbReference type="PROSITE" id="PS01295">
    <property type="entry name" value="ISPD"/>
    <property type="match status" value="1"/>
</dbReference>
<keyword evidence="4 7" id="KW-0808">Transferase</keyword>
<dbReference type="GO" id="GO:0019288">
    <property type="term" value="P:isopentenyl diphosphate biosynthetic process, methylerythritol 4-phosphate pathway"/>
    <property type="evidence" value="ECO:0007669"/>
    <property type="project" value="UniProtKB-UniRule"/>
</dbReference>
<dbReference type="UniPathway" id="UPA00056">
    <property type="reaction ID" value="UER00093"/>
</dbReference>
<dbReference type="HOGENOM" id="CLU_061281_2_2_5"/>
<dbReference type="HAMAP" id="MF_00108">
    <property type="entry name" value="IspD"/>
    <property type="match status" value="1"/>
</dbReference>
<dbReference type="GO" id="GO:0050518">
    <property type="term" value="F:2-C-methyl-D-erythritol 4-phosphate cytidylyltransferase activity"/>
    <property type="evidence" value="ECO:0007669"/>
    <property type="project" value="UniProtKB-UniRule"/>
</dbReference>
<dbReference type="eggNOG" id="COG1211">
    <property type="taxonomic scope" value="Bacteria"/>
</dbReference>
<dbReference type="FunFam" id="3.90.550.10:FF:000003">
    <property type="entry name" value="2-C-methyl-D-erythritol 4-phosphate cytidylyltransferase"/>
    <property type="match status" value="1"/>
</dbReference>
<accession>A5FVZ3</accession>
<keyword evidence="9" id="KW-1185">Reference proteome</keyword>
<comment type="function">
    <text evidence="7">Catalyzes the formation of 4-diphosphocytidyl-2-C-methyl-D-erythritol from CTP and 2-C-methyl-D-erythritol 4-phosphate (MEP).</text>
</comment>
<protein>
    <recommendedName>
        <fullName evidence="7">2-C-methyl-D-erythritol 4-phosphate cytidylyltransferase</fullName>
        <ecNumber evidence="7">2.7.7.60</ecNumber>
    </recommendedName>
    <alternativeName>
        <fullName evidence="7">4-diphosphocytidyl-2C-methyl-D-erythritol synthase</fullName>
    </alternativeName>
    <alternativeName>
        <fullName evidence="7">MEP cytidylyltransferase</fullName>
        <shortName evidence="7">MCT</shortName>
    </alternativeName>
</protein>
<dbReference type="STRING" id="349163.Acry_0551"/>
<evidence type="ECO:0000256" key="4">
    <source>
        <dbReference type="ARBA" id="ARBA00022679"/>
    </source>
</evidence>
<sequence>MTVALIVAAGRGHRLGGPIPKQYRLLDGVPILRRTAEALRRHASMRAVFVVINPADRALYDEAMSGLGLPEPVAGGASRQESVRNGLEAIASVAPERVLIHDGVRPFVAPDVIGAVIGALDRVPGAVVGVPVTDTLKRCSGAIVTGTVDRADLWRAQTPQGFRYDAILGAHRLAQTAHRGRDFTDDCAVAELAGLAIEMVPGSEENFKITTEADLLRAEALLRERARALAG</sequence>
<evidence type="ECO:0000256" key="2">
    <source>
        <dbReference type="ARBA" id="ARBA00004787"/>
    </source>
</evidence>
<proteinExistence type="inferred from homology"/>
<evidence type="ECO:0000313" key="9">
    <source>
        <dbReference type="Proteomes" id="UP000000245"/>
    </source>
</evidence>
<dbReference type="EMBL" id="CP000697">
    <property type="protein sequence ID" value="ABQ29775.1"/>
    <property type="molecule type" value="Genomic_DNA"/>
</dbReference>
<keyword evidence="6 7" id="KW-0414">Isoprene biosynthesis</keyword>
<feature type="site" description="Positions MEP for the nucleophilic attack" evidence="7">
    <location>
        <position position="208"/>
    </location>
</feature>
<dbReference type="InterPro" id="IPR034683">
    <property type="entry name" value="IspD/TarI"/>
</dbReference>
<dbReference type="InterPro" id="IPR029044">
    <property type="entry name" value="Nucleotide-diphossugar_trans"/>
</dbReference>
<evidence type="ECO:0000256" key="5">
    <source>
        <dbReference type="ARBA" id="ARBA00022695"/>
    </source>
</evidence>
<comment type="similarity">
    <text evidence="3 7">Belongs to the IspD/TarI cytidylyltransferase family. IspD subfamily.</text>
</comment>
<feature type="site" description="Transition state stabilizer" evidence="7">
    <location>
        <position position="21"/>
    </location>
</feature>
<evidence type="ECO:0000256" key="1">
    <source>
        <dbReference type="ARBA" id="ARBA00001282"/>
    </source>
</evidence>
<dbReference type="CDD" id="cd02516">
    <property type="entry name" value="CDP-ME_synthetase"/>
    <property type="match status" value="1"/>
</dbReference>